<accession>A0A395HHU7</accession>
<dbReference type="OrthoDB" id="3037908at2759"/>
<dbReference type="EMBL" id="KZ824338">
    <property type="protein sequence ID" value="RAL07196.1"/>
    <property type="molecule type" value="Genomic_DNA"/>
</dbReference>
<proteinExistence type="predicted"/>
<organism evidence="1 2">
    <name type="scientific">Aspergillus homomorphus (strain CBS 101889)</name>
    <dbReference type="NCBI Taxonomy" id="1450537"/>
    <lineage>
        <taxon>Eukaryota</taxon>
        <taxon>Fungi</taxon>
        <taxon>Dikarya</taxon>
        <taxon>Ascomycota</taxon>
        <taxon>Pezizomycotina</taxon>
        <taxon>Eurotiomycetes</taxon>
        <taxon>Eurotiomycetidae</taxon>
        <taxon>Eurotiales</taxon>
        <taxon>Aspergillaceae</taxon>
        <taxon>Aspergillus</taxon>
        <taxon>Aspergillus subgen. Circumdati</taxon>
    </lineage>
</organism>
<reference evidence="1 2" key="1">
    <citation type="submission" date="2018-02" db="EMBL/GenBank/DDBJ databases">
        <title>The genomes of Aspergillus section Nigri reveals drivers in fungal speciation.</title>
        <authorList>
            <consortium name="DOE Joint Genome Institute"/>
            <person name="Vesth T.C."/>
            <person name="Nybo J."/>
            <person name="Theobald S."/>
            <person name="Brandl J."/>
            <person name="Frisvad J.C."/>
            <person name="Nielsen K.F."/>
            <person name="Lyhne E.K."/>
            <person name="Kogle M.E."/>
            <person name="Kuo A."/>
            <person name="Riley R."/>
            <person name="Clum A."/>
            <person name="Nolan M."/>
            <person name="Lipzen A."/>
            <person name="Salamov A."/>
            <person name="Henrissat B."/>
            <person name="Wiebenga A."/>
            <person name="De vries R.P."/>
            <person name="Grigoriev I.V."/>
            <person name="Mortensen U.H."/>
            <person name="Andersen M.R."/>
            <person name="Baker S.E."/>
        </authorList>
    </citation>
    <scope>NUCLEOTIDE SEQUENCE [LARGE SCALE GENOMIC DNA]</scope>
    <source>
        <strain evidence="1 2">CBS 101889</strain>
    </source>
</reference>
<name>A0A395HHU7_ASPHC</name>
<sequence>MWRAMILHLCQTMICEVLPRDGEDDLLREYKKRASAAVQDIVDFTNWLCTLNSLKVHPLTMIPLSLCVEFLVLSHKPGDPVMKPLQDITEAMRGLKRLNNLGQPVLQLVEEQILAGTFESSPAL</sequence>
<evidence type="ECO:0000313" key="1">
    <source>
        <dbReference type="EMBL" id="RAL07196.1"/>
    </source>
</evidence>
<gene>
    <name evidence="1" type="ORF">BO97DRAFT_266060</name>
</gene>
<evidence type="ECO:0000313" key="2">
    <source>
        <dbReference type="Proteomes" id="UP000248961"/>
    </source>
</evidence>
<dbReference type="GeneID" id="37195229"/>
<dbReference type="Proteomes" id="UP000248961">
    <property type="component" value="Unassembled WGS sequence"/>
</dbReference>
<dbReference type="VEuPathDB" id="FungiDB:BO97DRAFT_266060"/>
<dbReference type="RefSeq" id="XP_025546350.1">
    <property type="nucleotide sequence ID" value="XM_025690940.1"/>
</dbReference>
<protein>
    <submittedName>
        <fullName evidence="1">Uncharacterized protein</fullName>
    </submittedName>
</protein>
<dbReference type="AlphaFoldDB" id="A0A395HHU7"/>
<keyword evidence="2" id="KW-1185">Reference proteome</keyword>
<dbReference type="STRING" id="1450537.A0A395HHU7"/>